<name>A0A0R3T5H7_RODNA</name>
<accession>A0A0R3T5H7</accession>
<reference evidence="2 3" key="2">
    <citation type="submission" date="2018-11" db="EMBL/GenBank/DDBJ databases">
        <authorList>
            <consortium name="Pathogen Informatics"/>
        </authorList>
    </citation>
    <scope>NUCLEOTIDE SEQUENCE [LARGE SCALE GENOMIC DNA]</scope>
</reference>
<proteinExistence type="predicted"/>
<evidence type="ECO:0000313" key="3">
    <source>
        <dbReference type="Proteomes" id="UP000278807"/>
    </source>
</evidence>
<keyword evidence="3" id="KW-1185">Reference proteome</keyword>
<gene>
    <name evidence="2" type="ORF">HNAJ_LOCUS2314</name>
</gene>
<dbReference type="Proteomes" id="UP000278807">
    <property type="component" value="Unassembled WGS sequence"/>
</dbReference>
<sequence length="139" mass="15668">MSDMGECDGGVGGGDGGRGGGGRVGNMLRRQMRKPSSTPESYLSNREFDVDWRHGLRDLLRVQVASPSGYHLGKGKYSDRYCPNNYCHNSLDRYFGNPNRRVFPTGHNNRNKIDHRMGNSNVAHYSDLPNNIVVDWPLW</sequence>
<organism evidence="4">
    <name type="scientific">Rodentolepis nana</name>
    <name type="common">Dwarf tapeworm</name>
    <name type="synonym">Hymenolepis nana</name>
    <dbReference type="NCBI Taxonomy" id="102285"/>
    <lineage>
        <taxon>Eukaryota</taxon>
        <taxon>Metazoa</taxon>
        <taxon>Spiralia</taxon>
        <taxon>Lophotrochozoa</taxon>
        <taxon>Platyhelminthes</taxon>
        <taxon>Cestoda</taxon>
        <taxon>Eucestoda</taxon>
        <taxon>Cyclophyllidea</taxon>
        <taxon>Hymenolepididae</taxon>
        <taxon>Rodentolepis</taxon>
    </lineage>
</organism>
<dbReference type="EMBL" id="UZAE01001105">
    <property type="protein sequence ID" value="VDN98173.1"/>
    <property type="molecule type" value="Genomic_DNA"/>
</dbReference>
<evidence type="ECO:0000313" key="4">
    <source>
        <dbReference type="WBParaSite" id="HNAJ_0000231501-mRNA-1"/>
    </source>
</evidence>
<dbReference type="WBParaSite" id="HNAJ_0000231501-mRNA-1">
    <property type="protein sequence ID" value="HNAJ_0000231501-mRNA-1"/>
    <property type="gene ID" value="HNAJ_0000231501"/>
</dbReference>
<dbReference type="AlphaFoldDB" id="A0A0R3T5H7"/>
<feature type="region of interest" description="Disordered" evidence="1">
    <location>
        <begin position="1"/>
        <end position="42"/>
    </location>
</feature>
<feature type="compositionally biased region" description="Gly residues" evidence="1">
    <location>
        <begin position="7"/>
        <end position="24"/>
    </location>
</feature>
<evidence type="ECO:0000313" key="2">
    <source>
        <dbReference type="EMBL" id="VDN98173.1"/>
    </source>
</evidence>
<evidence type="ECO:0000256" key="1">
    <source>
        <dbReference type="SAM" id="MobiDB-lite"/>
    </source>
</evidence>
<protein>
    <submittedName>
        <fullName evidence="4">Serine/threonine-protein kinase</fullName>
    </submittedName>
</protein>
<reference evidence="4" key="1">
    <citation type="submission" date="2017-02" db="UniProtKB">
        <authorList>
            <consortium name="WormBaseParasite"/>
        </authorList>
    </citation>
    <scope>IDENTIFICATION</scope>
</reference>